<keyword evidence="8" id="KW-0812">Transmembrane</keyword>
<dbReference type="SMART" id="SM00220">
    <property type="entry name" value="S_TKc"/>
    <property type="match status" value="1"/>
</dbReference>
<dbReference type="SUPFAM" id="SSF50978">
    <property type="entry name" value="WD40 repeat-like"/>
    <property type="match status" value="2"/>
</dbReference>
<proteinExistence type="predicted"/>
<feature type="repeat" description="WD" evidence="5">
    <location>
        <begin position="922"/>
        <end position="963"/>
    </location>
</feature>
<feature type="repeat" description="WD" evidence="5">
    <location>
        <begin position="1131"/>
        <end position="1172"/>
    </location>
</feature>
<dbReference type="RefSeq" id="WP_277860601.1">
    <property type="nucleotide sequence ID" value="NZ_JARRAG010000002.1"/>
</dbReference>
<dbReference type="PROSITE" id="PS50011">
    <property type="entry name" value="PROTEIN_KINASE_DOM"/>
    <property type="match status" value="1"/>
</dbReference>
<evidence type="ECO:0000259" key="9">
    <source>
        <dbReference type="PROSITE" id="PS50011"/>
    </source>
</evidence>
<feature type="repeat" description="WD" evidence="5">
    <location>
        <begin position="1090"/>
        <end position="1130"/>
    </location>
</feature>
<dbReference type="PROSITE" id="PS00108">
    <property type="entry name" value="PROTEIN_KINASE_ST"/>
    <property type="match status" value="1"/>
</dbReference>
<dbReference type="PROSITE" id="PS00107">
    <property type="entry name" value="PROTEIN_KINASE_ATP"/>
    <property type="match status" value="1"/>
</dbReference>
<feature type="repeat" description="WD" evidence="5">
    <location>
        <begin position="880"/>
        <end position="921"/>
    </location>
</feature>
<dbReference type="Gene3D" id="1.10.510.10">
    <property type="entry name" value="Transferase(Phosphotransferase) domain 1"/>
    <property type="match status" value="1"/>
</dbReference>
<dbReference type="InterPro" id="IPR017441">
    <property type="entry name" value="Protein_kinase_ATP_BS"/>
</dbReference>
<keyword evidence="8" id="KW-0472">Membrane</keyword>
<evidence type="ECO:0000256" key="3">
    <source>
        <dbReference type="ARBA" id="ARBA00022741"/>
    </source>
</evidence>
<dbReference type="PANTHER" id="PTHR19879">
    <property type="entry name" value="TRANSCRIPTION INITIATION FACTOR TFIID"/>
    <property type="match status" value="1"/>
</dbReference>
<feature type="compositionally biased region" description="Basic and acidic residues" evidence="7">
    <location>
        <begin position="1"/>
        <end position="25"/>
    </location>
</feature>
<feature type="repeat" description="WD" evidence="5">
    <location>
        <begin position="791"/>
        <end position="832"/>
    </location>
</feature>
<feature type="region of interest" description="Disordered" evidence="7">
    <location>
        <begin position="139"/>
        <end position="158"/>
    </location>
</feature>
<keyword evidence="8" id="KW-1133">Transmembrane helix</keyword>
<feature type="repeat" description="WD" evidence="5">
    <location>
        <begin position="964"/>
        <end position="1005"/>
    </location>
</feature>
<dbReference type="SUPFAM" id="SSF56112">
    <property type="entry name" value="Protein kinase-like (PK-like)"/>
    <property type="match status" value="1"/>
</dbReference>
<comment type="caution">
    <text evidence="10">The sequence shown here is derived from an EMBL/GenBank/DDBJ whole genome shotgun (WGS) entry which is preliminary data.</text>
</comment>
<keyword evidence="2" id="KW-0677">Repeat</keyword>
<dbReference type="InterPro" id="IPR000719">
    <property type="entry name" value="Prot_kinase_dom"/>
</dbReference>
<dbReference type="Pfam" id="PF00400">
    <property type="entry name" value="WD40"/>
    <property type="match status" value="11"/>
</dbReference>
<dbReference type="InterPro" id="IPR020472">
    <property type="entry name" value="WD40_PAC1"/>
</dbReference>
<keyword evidence="10" id="KW-0418">Kinase</keyword>
<dbReference type="Proteomes" id="UP001216907">
    <property type="component" value="Unassembled WGS sequence"/>
</dbReference>
<dbReference type="InterPro" id="IPR011009">
    <property type="entry name" value="Kinase-like_dom_sf"/>
</dbReference>
<dbReference type="CDD" id="cd14014">
    <property type="entry name" value="STKc_PknB_like"/>
    <property type="match status" value="1"/>
</dbReference>
<evidence type="ECO:0000256" key="2">
    <source>
        <dbReference type="ARBA" id="ARBA00022737"/>
    </source>
</evidence>
<organism evidence="10 11">
    <name type="scientific">Paludisphaera mucosa</name>
    <dbReference type="NCBI Taxonomy" id="3030827"/>
    <lineage>
        <taxon>Bacteria</taxon>
        <taxon>Pseudomonadati</taxon>
        <taxon>Planctomycetota</taxon>
        <taxon>Planctomycetia</taxon>
        <taxon>Isosphaerales</taxon>
        <taxon>Isosphaeraceae</taxon>
        <taxon>Paludisphaera</taxon>
    </lineage>
</organism>
<feature type="repeat" description="WD" evidence="5">
    <location>
        <begin position="833"/>
        <end position="865"/>
    </location>
</feature>
<feature type="repeat" description="WD" evidence="5">
    <location>
        <begin position="1048"/>
        <end position="1089"/>
    </location>
</feature>
<keyword evidence="10" id="KW-0808">Transferase</keyword>
<dbReference type="PRINTS" id="PR00320">
    <property type="entry name" value="GPROTEINBRPT"/>
</dbReference>
<dbReference type="PROSITE" id="PS50082">
    <property type="entry name" value="WD_REPEATS_2"/>
    <property type="match status" value="13"/>
</dbReference>
<keyword evidence="4 6" id="KW-0067">ATP-binding</keyword>
<evidence type="ECO:0000256" key="4">
    <source>
        <dbReference type="ARBA" id="ARBA00022840"/>
    </source>
</evidence>
<feature type="repeat" description="WD" evidence="5">
    <location>
        <begin position="1006"/>
        <end position="1047"/>
    </location>
</feature>
<feature type="compositionally biased region" description="Basic and acidic residues" evidence="7">
    <location>
        <begin position="139"/>
        <end position="149"/>
    </location>
</feature>
<protein>
    <submittedName>
        <fullName evidence="10">Protein kinase</fullName>
    </submittedName>
</protein>
<feature type="domain" description="Protein kinase" evidence="9">
    <location>
        <begin position="41"/>
        <end position="424"/>
    </location>
</feature>
<dbReference type="InterPro" id="IPR001680">
    <property type="entry name" value="WD40_rpt"/>
</dbReference>
<dbReference type="InterPro" id="IPR019775">
    <property type="entry name" value="WD40_repeat_CS"/>
</dbReference>
<accession>A0ABT6FA31</accession>
<evidence type="ECO:0000256" key="5">
    <source>
        <dbReference type="PROSITE-ProRule" id="PRU00221"/>
    </source>
</evidence>
<feature type="repeat" description="WD" evidence="5">
    <location>
        <begin position="663"/>
        <end position="704"/>
    </location>
</feature>
<sequence length="1181" mass="127491">MDTSSDSRDYARFDELAEGDARGDEPSPPPTLPRLRQVGDYRILREVGRGGMGIVYEAEQVSLGRRVALKVLPARVAGDRLALLRFRREAKAAARLHHTNIVPVYEVGRDGEVAFYAMQFIHGQGLDQVVDELRRLRDHDRKSGPDHQGRPSCRAGIVAGRYSPATSTIESNRLQLDRVAGSLLTGLLSTDALASPEGRAAPASDPAPTERFDPDPDAGSQPRDPPPDLDETEPSLPGSSSAVLPGGTLVSAVESSGRRQPYFRSVAQIGRQAAQGLAYAHARGIVHRDVKPSNLLLDTAGIVWITDFGLAKTDDDGLTATGDVLGTIRYMAPERFRGEGDARADVYALGLTLYELLTLRPAYDSPDRLKQIERIKAEEPPRPRLVDRRIPRDLETIVLRAIAKDPERRYPTARAMAEDLRRFLADEPILARQASAAERYWRWAHRNPVVAVMGGVLTGVLVLATIGSLLAARRFHAQAETEHKLADDRETRRREADQANVSLRATQEELRRTVYATRSNLALSAWDAADVGRLRNLLDLLRPAPGEADLRGWEWRYLWRLAHEDRLTLRAKDDFFADVAFSPDGRALASLQSKGLIQLWDRWTGSLIRSMGVASGGRRADLGGGVGALAFSPDGRTLAGPGPGPDDGLALYTVDTGQVALRFEGPSGPVQGLAWSPDGGTLVAALSVHHMRMWDARDGRRIHRVFGGHKAPVAAVAYSPDGRTIASASYDRTVKLWDPRDPVHPRAVLEGHADEVRAVAFSPDGRRVASGGLDRTLRIWDAASGTPIAVYWGHPSAVVSLAYGPDGARIVTGSADETVRVWDAATGEELHVFKGHADEVVAVALSPDGRDLASAGADATVRLWDSASPPQPRALQSPSVLTYGGDVECLAYSPDGSRLVSGHDDHALRLWELPSGRLLRVIKGHARDVMCVAFSPDGRTLASGSLDNTVRLWDAATGEPRITFTGHTADLRAVVFAPDGRTVFSGGADHAIQAWDPATGAVRYVLRGHDDMVHDLAFSPDGRTLASAGYDRTCILWDLAAGRPRATLRGHADRVNAVAFSPDGRSLATASSDHTVRLWDASDGAPRGRLEGHVAAVDGVAFGLDGRLASSAEDKTIRLWEPAGGQTLLVLKGHAGRIRCIKFSPDGRTLASASYDRTVKLWEAAPADVLQPAGGAGVGRE</sequence>
<dbReference type="Gene3D" id="2.130.10.10">
    <property type="entry name" value="YVTN repeat-like/Quinoprotein amine dehydrogenase"/>
    <property type="match status" value="5"/>
</dbReference>
<gene>
    <name evidence="10" type="ORF">PZE19_10670</name>
</gene>
<evidence type="ECO:0000256" key="8">
    <source>
        <dbReference type="SAM" id="Phobius"/>
    </source>
</evidence>
<feature type="binding site" evidence="6">
    <location>
        <position position="70"/>
    </location>
    <ligand>
        <name>ATP</name>
        <dbReference type="ChEBI" id="CHEBI:30616"/>
    </ligand>
</feature>
<feature type="repeat" description="WD" evidence="5">
    <location>
        <begin position="749"/>
        <end position="790"/>
    </location>
</feature>
<feature type="transmembrane region" description="Helical" evidence="8">
    <location>
        <begin position="449"/>
        <end position="472"/>
    </location>
</feature>
<dbReference type="Gene3D" id="3.30.200.20">
    <property type="entry name" value="Phosphorylase Kinase, domain 1"/>
    <property type="match status" value="1"/>
</dbReference>
<dbReference type="PANTHER" id="PTHR19879:SF9">
    <property type="entry name" value="TRANSCRIPTION INITIATION FACTOR TFIID SUBUNIT 5"/>
    <property type="match status" value="1"/>
</dbReference>
<dbReference type="PROSITE" id="PS00678">
    <property type="entry name" value="WD_REPEATS_1"/>
    <property type="match status" value="5"/>
</dbReference>
<dbReference type="InterPro" id="IPR008271">
    <property type="entry name" value="Ser/Thr_kinase_AS"/>
</dbReference>
<feature type="repeat" description="WD" evidence="5">
    <location>
        <begin position="569"/>
        <end position="610"/>
    </location>
</feature>
<keyword evidence="3 6" id="KW-0547">Nucleotide-binding</keyword>
<dbReference type="InterPro" id="IPR036322">
    <property type="entry name" value="WD40_repeat_dom_sf"/>
</dbReference>
<evidence type="ECO:0000256" key="6">
    <source>
        <dbReference type="PROSITE-ProRule" id="PRU10141"/>
    </source>
</evidence>
<dbReference type="SMART" id="SM00320">
    <property type="entry name" value="WD40"/>
    <property type="match status" value="13"/>
</dbReference>
<evidence type="ECO:0000256" key="1">
    <source>
        <dbReference type="ARBA" id="ARBA00022574"/>
    </source>
</evidence>
<feature type="repeat" description="WD" evidence="5">
    <location>
        <begin position="706"/>
        <end position="738"/>
    </location>
</feature>
<evidence type="ECO:0000313" key="10">
    <source>
        <dbReference type="EMBL" id="MDG3004240.1"/>
    </source>
</evidence>
<feature type="region of interest" description="Disordered" evidence="7">
    <location>
        <begin position="194"/>
        <end position="246"/>
    </location>
</feature>
<evidence type="ECO:0000313" key="11">
    <source>
        <dbReference type="Proteomes" id="UP001216907"/>
    </source>
</evidence>
<feature type="region of interest" description="Disordered" evidence="7">
    <location>
        <begin position="1"/>
        <end position="35"/>
    </location>
</feature>
<dbReference type="InterPro" id="IPR015943">
    <property type="entry name" value="WD40/YVTN_repeat-like_dom_sf"/>
</dbReference>
<dbReference type="PROSITE" id="PS50294">
    <property type="entry name" value="WD_REPEATS_REGION"/>
    <property type="match status" value="11"/>
</dbReference>
<dbReference type="GO" id="GO:0016301">
    <property type="term" value="F:kinase activity"/>
    <property type="evidence" value="ECO:0007669"/>
    <property type="project" value="UniProtKB-KW"/>
</dbReference>
<evidence type="ECO:0000256" key="7">
    <source>
        <dbReference type="SAM" id="MobiDB-lite"/>
    </source>
</evidence>
<name>A0ABT6FA31_9BACT</name>
<reference evidence="10 11" key="1">
    <citation type="submission" date="2023-03" db="EMBL/GenBank/DDBJ databases">
        <title>Paludisphaera mucosa sp. nov. a novel planctomycete from northern fen.</title>
        <authorList>
            <person name="Ivanova A."/>
        </authorList>
    </citation>
    <scope>NUCLEOTIDE SEQUENCE [LARGE SCALE GENOMIC DNA]</scope>
    <source>
        <strain evidence="10 11">Pla2</strain>
    </source>
</reference>
<keyword evidence="11" id="KW-1185">Reference proteome</keyword>
<dbReference type="CDD" id="cd00200">
    <property type="entry name" value="WD40"/>
    <property type="match status" value="2"/>
</dbReference>
<dbReference type="EMBL" id="JARRAG010000002">
    <property type="protein sequence ID" value="MDG3004240.1"/>
    <property type="molecule type" value="Genomic_DNA"/>
</dbReference>
<dbReference type="Pfam" id="PF00069">
    <property type="entry name" value="Pkinase"/>
    <property type="match status" value="2"/>
</dbReference>
<keyword evidence="1 5" id="KW-0853">WD repeat</keyword>